<dbReference type="RefSeq" id="WP_307355816.1">
    <property type="nucleotide sequence ID" value="NZ_BAAACJ010000037.1"/>
</dbReference>
<accession>A0ABU0JS17</accession>
<keyword evidence="8" id="KW-1185">Reference proteome</keyword>
<evidence type="ECO:0000313" key="7">
    <source>
        <dbReference type="EMBL" id="MDQ0479898.1"/>
    </source>
</evidence>
<feature type="binding site" evidence="4">
    <location>
        <position position="286"/>
    </location>
    <ligand>
        <name>S-adenosyl-L-methionine</name>
        <dbReference type="ChEBI" id="CHEBI:59789"/>
    </ligand>
</feature>
<evidence type="ECO:0000256" key="5">
    <source>
        <dbReference type="PROSITE-ProRule" id="PRU10015"/>
    </source>
</evidence>
<proteinExistence type="inferred from homology"/>
<feature type="binding site" evidence="4">
    <location>
        <position position="315"/>
    </location>
    <ligand>
        <name>S-adenosyl-L-methionine</name>
        <dbReference type="ChEBI" id="CHEBI:59789"/>
    </ligand>
</feature>
<dbReference type="InterPro" id="IPR002792">
    <property type="entry name" value="TRAM_dom"/>
</dbReference>
<comment type="similarity">
    <text evidence="4">Belongs to the class I-like SAM-binding methyltransferase superfamily. RNA M5U methyltransferase family.</text>
</comment>
<dbReference type="Pfam" id="PF05958">
    <property type="entry name" value="tRNA_U5-meth_tr"/>
    <property type="match status" value="1"/>
</dbReference>
<dbReference type="EMBL" id="JAUSWN010000012">
    <property type="protein sequence ID" value="MDQ0479898.1"/>
    <property type="molecule type" value="Genomic_DNA"/>
</dbReference>
<dbReference type="PANTHER" id="PTHR11061:SF30">
    <property type="entry name" value="TRNA (URACIL(54)-C(5))-METHYLTRANSFERASE"/>
    <property type="match status" value="1"/>
</dbReference>
<feature type="domain" description="TRAM" evidence="6">
    <location>
        <begin position="1"/>
        <end position="58"/>
    </location>
</feature>
<dbReference type="PROSITE" id="PS01230">
    <property type="entry name" value="TRMA_1"/>
    <property type="match status" value="1"/>
</dbReference>
<gene>
    <name evidence="7" type="ORF">QOZ93_001640</name>
</gene>
<protein>
    <submittedName>
        <fullName evidence="7">23S rRNA (Uracil-5-)-methyltransferase RumA</fullName>
    </submittedName>
</protein>
<feature type="binding site" evidence="4">
    <location>
        <position position="336"/>
    </location>
    <ligand>
        <name>S-adenosyl-L-methionine</name>
        <dbReference type="ChEBI" id="CHEBI:59789"/>
    </ligand>
</feature>
<dbReference type="InterPro" id="IPR030390">
    <property type="entry name" value="MeTrfase_TrmA_AS"/>
</dbReference>
<dbReference type="SUPFAM" id="SSF50249">
    <property type="entry name" value="Nucleic acid-binding proteins"/>
    <property type="match status" value="1"/>
</dbReference>
<evidence type="ECO:0000256" key="3">
    <source>
        <dbReference type="ARBA" id="ARBA00022691"/>
    </source>
</evidence>
<dbReference type="InterPro" id="IPR010280">
    <property type="entry name" value="U5_MeTrfase_fam"/>
</dbReference>
<dbReference type="Gene3D" id="2.40.50.140">
    <property type="entry name" value="Nucleic acid-binding proteins"/>
    <property type="match status" value="1"/>
</dbReference>
<evidence type="ECO:0000256" key="1">
    <source>
        <dbReference type="ARBA" id="ARBA00022603"/>
    </source>
</evidence>
<organism evidence="7 8">
    <name type="scientific">Hathewaya limosa</name>
    <name type="common">Clostridium limosum</name>
    <dbReference type="NCBI Taxonomy" id="1536"/>
    <lineage>
        <taxon>Bacteria</taxon>
        <taxon>Bacillati</taxon>
        <taxon>Bacillota</taxon>
        <taxon>Clostridia</taxon>
        <taxon>Eubacteriales</taxon>
        <taxon>Clostridiaceae</taxon>
        <taxon>Hathewaya</taxon>
    </lineage>
</organism>
<evidence type="ECO:0000256" key="2">
    <source>
        <dbReference type="ARBA" id="ARBA00022679"/>
    </source>
</evidence>
<reference evidence="7 8" key="1">
    <citation type="submission" date="2023-07" db="EMBL/GenBank/DDBJ databases">
        <title>Genomic Encyclopedia of Type Strains, Phase IV (KMG-IV): sequencing the most valuable type-strain genomes for metagenomic binning, comparative biology and taxonomic classification.</title>
        <authorList>
            <person name="Goeker M."/>
        </authorList>
    </citation>
    <scope>NUCLEOTIDE SEQUENCE [LARGE SCALE GENOMIC DNA]</scope>
    <source>
        <strain evidence="7 8">DSM 1400</strain>
    </source>
</reference>
<keyword evidence="2 4" id="KW-0808">Transferase</keyword>
<comment type="caution">
    <text evidence="7">The sequence shown here is derived from an EMBL/GenBank/DDBJ whole genome shotgun (WGS) entry which is preliminary data.</text>
</comment>
<feature type="binding site" evidence="4">
    <location>
        <position position="381"/>
    </location>
    <ligand>
        <name>S-adenosyl-L-methionine</name>
        <dbReference type="ChEBI" id="CHEBI:59789"/>
    </ligand>
</feature>
<dbReference type="PROSITE" id="PS50926">
    <property type="entry name" value="TRAM"/>
    <property type="match status" value="1"/>
</dbReference>
<feature type="active site" evidence="5">
    <location>
        <position position="408"/>
    </location>
</feature>
<dbReference type="SUPFAM" id="SSF53335">
    <property type="entry name" value="S-adenosyl-L-methionine-dependent methyltransferases"/>
    <property type="match status" value="1"/>
</dbReference>
<sequence>MRKGKEYEFNIEGTAFPGMGTTEVDGVRVLVKGAFPGQKVIGKVSKKSSSRIEAKLYKVLEDAPYKIEPKCPVTNLCGGCTAQDVPYEKQLDLKKEQLLQLFNRAGFNDFEFLGVEGSPEVFEYRNKMEFTFGDMEKGGELTLGMHVKNRGFSIVSTDSCMIMDEDFRKLQSLTMNYFREKGLTYYKVMKREGYLRHFVLRKGTNTGEILVNLVTTSQIDFDLSEYLELIQKQSYKGEIKGIIHTINDSLSDAVIPEKVELLYGRPYIYDELLGLKFKINPFAFFQTNTKGAEELYSIVRDFIDNTEDKVVFDLYCGTGTIGQIVAPKAKKVIGIELIEEAVEAAKENAKLNNLENCEFIAGDVAKTIGAVKEKPDTIILDPPRPGVHPVALEYVVKFDPKNIIYVSCNPKTLVEDLKYLTEQGYKLEKVKGKDMFPHTPHLETVVKLTRTKGTK</sequence>
<dbReference type="Gene3D" id="3.40.50.150">
    <property type="entry name" value="Vaccinia Virus protein VP39"/>
    <property type="match status" value="1"/>
</dbReference>
<dbReference type="PROSITE" id="PS51687">
    <property type="entry name" value="SAM_MT_RNA_M5U"/>
    <property type="match status" value="1"/>
</dbReference>
<dbReference type="Gene3D" id="2.40.50.1070">
    <property type="match status" value="1"/>
</dbReference>
<keyword evidence="3 4" id="KW-0949">S-adenosyl-L-methionine</keyword>
<name>A0ABU0JS17_HATLI</name>
<dbReference type="InterPro" id="IPR029063">
    <property type="entry name" value="SAM-dependent_MTases_sf"/>
</dbReference>
<dbReference type="PANTHER" id="PTHR11061">
    <property type="entry name" value="RNA M5U METHYLTRANSFERASE"/>
    <property type="match status" value="1"/>
</dbReference>
<dbReference type="NCBIfam" id="TIGR00479">
    <property type="entry name" value="rumA"/>
    <property type="match status" value="1"/>
</dbReference>
<feature type="active site" description="Nucleophile" evidence="4">
    <location>
        <position position="408"/>
    </location>
</feature>
<evidence type="ECO:0000256" key="4">
    <source>
        <dbReference type="PROSITE-ProRule" id="PRU01024"/>
    </source>
</evidence>
<evidence type="ECO:0000313" key="8">
    <source>
        <dbReference type="Proteomes" id="UP001224418"/>
    </source>
</evidence>
<keyword evidence="1 4" id="KW-0489">Methyltransferase</keyword>
<dbReference type="Proteomes" id="UP001224418">
    <property type="component" value="Unassembled WGS sequence"/>
</dbReference>
<dbReference type="CDD" id="cd02440">
    <property type="entry name" value="AdoMet_MTases"/>
    <property type="match status" value="1"/>
</dbReference>
<evidence type="ECO:0000259" key="6">
    <source>
        <dbReference type="PROSITE" id="PS50926"/>
    </source>
</evidence>
<dbReference type="InterPro" id="IPR012340">
    <property type="entry name" value="NA-bd_OB-fold"/>
</dbReference>